<feature type="domain" description="BPTI/Kunitz inhibitor" evidence="6">
    <location>
        <begin position="1"/>
        <end position="38"/>
    </location>
</feature>
<dbReference type="CDD" id="cd00109">
    <property type="entry name" value="Kunitz-type"/>
    <property type="match status" value="4"/>
</dbReference>
<feature type="domain" description="BPTI/Kunitz inhibitor" evidence="6">
    <location>
        <begin position="284"/>
        <end position="334"/>
    </location>
</feature>
<dbReference type="InterPro" id="IPR002223">
    <property type="entry name" value="Kunitz_BPTI"/>
</dbReference>
<dbReference type="FunFam" id="4.10.410.10:FF:000011">
    <property type="entry name" value="Tissue factor pathway inhibitor"/>
    <property type="match status" value="2"/>
</dbReference>
<dbReference type="Gene3D" id="4.10.75.10">
    <property type="entry name" value="Elafin-like"/>
    <property type="match status" value="2"/>
</dbReference>
<feature type="domain" description="WAP" evidence="7">
    <location>
        <begin position="455"/>
        <end position="504"/>
    </location>
</feature>
<name>A0A9D4NAD3_DREPO</name>
<dbReference type="SUPFAM" id="SSF57362">
    <property type="entry name" value="BPTI-like"/>
    <property type="match status" value="6"/>
</dbReference>
<dbReference type="Gene3D" id="4.10.410.10">
    <property type="entry name" value="Pancreatic trypsin inhibitor Kunitz domain"/>
    <property type="match status" value="6"/>
</dbReference>
<comment type="subcellular location">
    <subcellularLocation>
        <location evidence="1">Secreted</location>
    </subcellularLocation>
</comment>
<evidence type="ECO:0000256" key="5">
    <source>
        <dbReference type="ARBA" id="ARBA00023157"/>
    </source>
</evidence>
<keyword evidence="4" id="KW-0722">Serine protease inhibitor</keyword>
<dbReference type="SUPFAM" id="SSF57256">
    <property type="entry name" value="Elafin-like"/>
    <property type="match status" value="2"/>
</dbReference>
<keyword evidence="3" id="KW-0646">Protease inhibitor</keyword>
<dbReference type="CDD" id="cd00199">
    <property type="entry name" value="WAP"/>
    <property type="match status" value="2"/>
</dbReference>
<sequence>MERWTYTPSTDACEQFVYGGCGGSANRFDTQVACERKCRRQLVTRPVSTTSQPRQETRAEVCAMPEEGGNCLAYIQNWRYDSTAGNCVQFVYGGCGGNSNNFKTKEECERFCSRQVVCQRFEEPEVSCLANIPRWRYNPDSRTCENFVYGGCGGNANNFNSIEACEGMCLQRDDDRTANRDSSNRVSSWEGICRLQADVGPCKSSQTRWHYNPITQLCETFTYGGCLGNHNNFESQAQCMTYCDSSRWAHNVRTAAPTAAPTDPEPDIEGSGDIDEVITGVDVCSLDRDSGSCRFASRKWFYNHREGKCEEFVYGGCEGNQNRFESREECESQCNPRDICMLSSKTGVCRASIPRFYFDYAAQECRQFVYGGCQGNANNFDSRDVCMSRCSSLLRDRPEDLEKEGMCPSRDYPFPQQCRRECNRDLQCPGNKKCCALGCSVLCIEPAISVRPIQPKVKAGYCPPRTDWKGLLGACAPACSDDSSCPGQQKCCHHGCGVRCVDALDEEP</sequence>
<dbReference type="InterPro" id="IPR051388">
    <property type="entry name" value="Serpin_venom_toxin"/>
</dbReference>
<gene>
    <name evidence="8" type="ORF">DPMN_016823</name>
</gene>
<feature type="domain" description="WAP" evidence="7">
    <location>
        <begin position="400"/>
        <end position="447"/>
    </location>
</feature>
<keyword evidence="9" id="KW-1185">Reference proteome</keyword>
<dbReference type="PROSITE" id="PS50279">
    <property type="entry name" value="BPTI_KUNITZ_2"/>
    <property type="match status" value="6"/>
</dbReference>
<dbReference type="InterPro" id="IPR036645">
    <property type="entry name" value="Elafin-like_sf"/>
</dbReference>
<dbReference type="InterPro" id="IPR036880">
    <property type="entry name" value="Kunitz_BPTI_sf"/>
</dbReference>
<evidence type="ECO:0000313" key="8">
    <source>
        <dbReference type="EMBL" id="KAH3892698.1"/>
    </source>
</evidence>
<feature type="domain" description="BPTI/Kunitz inhibitor" evidence="6">
    <location>
        <begin position="62"/>
        <end position="112"/>
    </location>
</feature>
<keyword evidence="2" id="KW-0964">Secreted</keyword>
<dbReference type="EMBL" id="JAIWYP010000001">
    <property type="protein sequence ID" value="KAH3892698.1"/>
    <property type="molecule type" value="Genomic_DNA"/>
</dbReference>
<dbReference type="PRINTS" id="PR00759">
    <property type="entry name" value="BASICPTASE"/>
</dbReference>
<evidence type="ECO:0000259" key="7">
    <source>
        <dbReference type="PROSITE" id="PS51390"/>
    </source>
</evidence>
<dbReference type="GO" id="GO:0005576">
    <property type="term" value="C:extracellular region"/>
    <property type="evidence" value="ECO:0007669"/>
    <property type="project" value="UniProtKB-SubCell"/>
</dbReference>
<dbReference type="Pfam" id="PF00095">
    <property type="entry name" value="WAP"/>
    <property type="match status" value="2"/>
</dbReference>
<evidence type="ECO:0000259" key="6">
    <source>
        <dbReference type="PROSITE" id="PS50279"/>
    </source>
</evidence>
<dbReference type="PANTHER" id="PTHR46751:SF1">
    <property type="entry name" value="WAP FOUR-DISULFIDE CORE DOMAIN PROTEIN 6A"/>
    <property type="match status" value="1"/>
</dbReference>
<evidence type="ECO:0000256" key="3">
    <source>
        <dbReference type="ARBA" id="ARBA00022690"/>
    </source>
</evidence>
<organism evidence="8 9">
    <name type="scientific">Dreissena polymorpha</name>
    <name type="common">Zebra mussel</name>
    <name type="synonym">Mytilus polymorpha</name>
    <dbReference type="NCBI Taxonomy" id="45954"/>
    <lineage>
        <taxon>Eukaryota</taxon>
        <taxon>Metazoa</taxon>
        <taxon>Spiralia</taxon>
        <taxon>Lophotrochozoa</taxon>
        <taxon>Mollusca</taxon>
        <taxon>Bivalvia</taxon>
        <taxon>Autobranchia</taxon>
        <taxon>Heteroconchia</taxon>
        <taxon>Euheterodonta</taxon>
        <taxon>Imparidentia</taxon>
        <taxon>Neoheterodontei</taxon>
        <taxon>Myida</taxon>
        <taxon>Dreissenoidea</taxon>
        <taxon>Dreissenidae</taxon>
        <taxon>Dreissena</taxon>
    </lineage>
</organism>
<accession>A0A9D4NAD3</accession>
<dbReference type="FunFam" id="4.10.410.10:FF:000020">
    <property type="entry name" value="Collagen, type VI, alpha 3"/>
    <property type="match status" value="2"/>
</dbReference>
<feature type="domain" description="BPTI/Kunitz inhibitor" evidence="6">
    <location>
        <begin position="340"/>
        <end position="390"/>
    </location>
</feature>
<evidence type="ECO:0000256" key="4">
    <source>
        <dbReference type="ARBA" id="ARBA00022900"/>
    </source>
</evidence>
<dbReference type="SMART" id="SM00131">
    <property type="entry name" value="KU"/>
    <property type="match status" value="6"/>
</dbReference>
<dbReference type="GO" id="GO:0004867">
    <property type="term" value="F:serine-type endopeptidase inhibitor activity"/>
    <property type="evidence" value="ECO:0007669"/>
    <property type="project" value="UniProtKB-KW"/>
</dbReference>
<evidence type="ECO:0008006" key="10">
    <source>
        <dbReference type="Google" id="ProtNLM"/>
    </source>
</evidence>
<dbReference type="AlphaFoldDB" id="A0A9D4NAD3"/>
<dbReference type="Pfam" id="PF00014">
    <property type="entry name" value="Kunitz_BPTI"/>
    <property type="match status" value="6"/>
</dbReference>
<evidence type="ECO:0000256" key="1">
    <source>
        <dbReference type="ARBA" id="ARBA00004613"/>
    </source>
</evidence>
<dbReference type="SMART" id="SM00217">
    <property type="entry name" value="WAP"/>
    <property type="match status" value="2"/>
</dbReference>
<dbReference type="InterPro" id="IPR008197">
    <property type="entry name" value="WAP_dom"/>
</dbReference>
<protein>
    <recommendedName>
        <fullName evidence="10">Papilin</fullName>
    </recommendedName>
</protein>
<reference evidence="8" key="1">
    <citation type="journal article" date="2019" name="bioRxiv">
        <title>The Genome of the Zebra Mussel, Dreissena polymorpha: A Resource for Invasive Species Research.</title>
        <authorList>
            <person name="McCartney M.A."/>
            <person name="Auch B."/>
            <person name="Kono T."/>
            <person name="Mallez S."/>
            <person name="Zhang Y."/>
            <person name="Obille A."/>
            <person name="Becker A."/>
            <person name="Abrahante J.E."/>
            <person name="Garbe J."/>
            <person name="Badalamenti J.P."/>
            <person name="Herman A."/>
            <person name="Mangelson H."/>
            <person name="Liachko I."/>
            <person name="Sullivan S."/>
            <person name="Sone E.D."/>
            <person name="Koren S."/>
            <person name="Silverstein K.A.T."/>
            <person name="Beckman K.B."/>
            <person name="Gohl D.M."/>
        </authorList>
    </citation>
    <scope>NUCLEOTIDE SEQUENCE</scope>
    <source>
        <strain evidence="8">Duluth1</strain>
        <tissue evidence="8">Whole animal</tissue>
    </source>
</reference>
<evidence type="ECO:0000256" key="2">
    <source>
        <dbReference type="ARBA" id="ARBA00022525"/>
    </source>
</evidence>
<evidence type="ECO:0000313" key="9">
    <source>
        <dbReference type="Proteomes" id="UP000828390"/>
    </source>
</evidence>
<feature type="domain" description="BPTI/Kunitz inhibitor" evidence="6">
    <location>
        <begin position="193"/>
        <end position="243"/>
    </location>
</feature>
<dbReference type="PANTHER" id="PTHR46751">
    <property type="entry name" value="EPPIN"/>
    <property type="match status" value="1"/>
</dbReference>
<dbReference type="PROSITE" id="PS51390">
    <property type="entry name" value="WAP"/>
    <property type="match status" value="2"/>
</dbReference>
<dbReference type="PROSITE" id="PS00280">
    <property type="entry name" value="BPTI_KUNITZ_1"/>
    <property type="match status" value="3"/>
</dbReference>
<dbReference type="InterPro" id="IPR020901">
    <property type="entry name" value="Prtase_inh_Kunz-CS"/>
</dbReference>
<reference evidence="8" key="2">
    <citation type="submission" date="2020-11" db="EMBL/GenBank/DDBJ databases">
        <authorList>
            <person name="McCartney M.A."/>
            <person name="Auch B."/>
            <person name="Kono T."/>
            <person name="Mallez S."/>
            <person name="Becker A."/>
            <person name="Gohl D.M."/>
            <person name="Silverstein K.A.T."/>
            <person name="Koren S."/>
            <person name="Bechman K.B."/>
            <person name="Herman A."/>
            <person name="Abrahante J.E."/>
            <person name="Garbe J."/>
        </authorList>
    </citation>
    <scope>NUCLEOTIDE SEQUENCE</scope>
    <source>
        <strain evidence="8">Duluth1</strain>
        <tissue evidence="8">Whole animal</tissue>
    </source>
</reference>
<comment type="caution">
    <text evidence="8">The sequence shown here is derived from an EMBL/GenBank/DDBJ whole genome shotgun (WGS) entry which is preliminary data.</text>
</comment>
<keyword evidence="5" id="KW-1015">Disulfide bond</keyword>
<proteinExistence type="predicted"/>
<dbReference type="Proteomes" id="UP000828390">
    <property type="component" value="Unassembled WGS sequence"/>
</dbReference>
<feature type="domain" description="BPTI/Kunitz inhibitor" evidence="6">
    <location>
        <begin position="118"/>
        <end position="169"/>
    </location>
</feature>